<dbReference type="OrthoDB" id="9773807at2"/>
<dbReference type="RefSeq" id="WP_066665760.1">
    <property type="nucleotide sequence ID" value="NZ_CBCSCL010000002.1"/>
</dbReference>
<proteinExistence type="inferred from homology"/>
<evidence type="ECO:0000313" key="7">
    <source>
        <dbReference type="EMBL" id="ANN80795.1"/>
    </source>
</evidence>
<comment type="cofactor">
    <cofactor evidence="1">
        <name>FMN</name>
        <dbReference type="ChEBI" id="CHEBI:58210"/>
    </cofactor>
</comment>
<keyword evidence="4" id="KW-0288">FMN</keyword>
<dbReference type="CDD" id="cd02136">
    <property type="entry name" value="PnbA_NfnB-like"/>
    <property type="match status" value="1"/>
</dbReference>
<keyword evidence="3" id="KW-0285">Flavoprotein</keyword>
<organism evidence="7 8">
    <name type="scientific">Bordetella flabilis</name>
    <dbReference type="NCBI Taxonomy" id="463014"/>
    <lineage>
        <taxon>Bacteria</taxon>
        <taxon>Pseudomonadati</taxon>
        <taxon>Pseudomonadota</taxon>
        <taxon>Betaproteobacteria</taxon>
        <taxon>Burkholderiales</taxon>
        <taxon>Alcaligenaceae</taxon>
        <taxon>Bordetella</taxon>
    </lineage>
</organism>
<keyword evidence="5" id="KW-0560">Oxidoreductase</keyword>
<comment type="similarity">
    <text evidence="2">Belongs to the nitroreductase family.</text>
</comment>
<dbReference type="AlphaFoldDB" id="A0A193GLP8"/>
<evidence type="ECO:0000256" key="2">
    <source>
        <dbReference type="ARBA" id="ARBA00007118"/>
    </source>
</evidence>
<dbReference type="InterPro" id="IPR029479">
    <property type="entry name" value="Nitroreductase"/>
</dbReference>
<protein>
    <submittedName>
        <fullName evidence="7">Nitroreductase</fullName>
    </submittedName>
</protein>
<dbReference type="Gene3D" id="3.40.109.10">
    <property type="entry name" value="NADH Oxidase"/>
    <property type="match status" value="1"/>
</dbReference>
<evidence type="ECO:0000256" key="1">
    <source>
        <dbReference type="ARBA" id="ARBA00001917"/>
    </source>
</evidence>
<dbReference type="InterPro" id="IPR000415">
    <property type="entry name" value="Nitroreductase-like"/>
</dbReference>
<dbReference type="PANTHER" id="PTHR43673:SF2">
    <property type="entry name" value="NITROREDUCTASE"/>
    <property type="match status" value="1"/>
</dbReference>
<sequence length="226" mass="25705">MDVPHHIVDEAIRSRRSVRGFLPTPVPMETVKEILSVASHAPSGSNIQPWKVHVITGRTREELSAALLQAHARREPELREYEYYPVRWRSPYIERRRQTGWGLYQTVGVAKGDREGSARQHARNYVFFGAPVVLMFCIDNDLEKGSWLDFGMFVQNIMISARGHGLHTCPQAALANYPEIVKSRLNIGPDQTLVCGMSMGYEDPDCVANRFRPPRIGLDDFVTYHD</sequence>
<dbReference type="PANTHER" id="PTHR43673">
    <property type="entry name" value="NAD(P)H NITROREDUCTASE YDGI-RELATED"/>
    <property type="match status" value="1"/>
</dbReference>
<accession>A0A193GLP8</accession>
<name>A0A193GLP8_9BORD</name>
<dbReference type="GO" id="GO:0016491">
    <property type="term" value="F:oxidoreductase activity"/>
    <property type="evidence" value="ECO:0007669"/>
    <property type="project" value="UniProtKB-KW"/>
</dbReference>
<dbReference type="EMBL" id="CP016172">
    <property type="protein sequence ID" value="ANN80795.1"/>
    <property type="molecule type" value="Genomic_DNA"/>
</dbReference>
<keyword evidence="8" id="KW-1185">Reference proteome</keyword>
<reference evidence="7 8" key="1">
    <citation type="submission" date="2016-06" db="EMBL/GenBank/DDBJ databases">
        <title>Complete genome sequences of Bordetella bronchialis and Bordetella flabilis.</title>
        <authorList>
            <person name="LiPuma J.J."/>
            <person name="Spilker T."/>
        </authorList>
    </citation>
    <scope>NUCLEOTIDE SEQUENCE [LARGE SCALE GENOMIC DNA]</scope>
    <source>
        <strain evidence="7 8">AU10664</strain>
    </source>
</reference>
<dbReference type="STRING" id="463014.BAU07_25925"/>
<evidence type="ECO:0000259" key="6">
    <source>
        <dbReference type="Pfam" id="PF00881"/>
    </source>
</evidence>
<dbReference type="KEGG" id="bfz:BAU07_25925"/>
<dbReference type="Pfam" id="PF00881">
    <property type="entry name" value="Nitroreductase"/>
    <property type="match status" value="1"/>
</dbReference>
<feature type="domain" description="Nitroreductase" evidence="6">
    <location>
        <begin position="12"/>
        <end position="201"/>
    </location>
</feature>
<gene>
    <name evidence="7" type="ORF">BAU07_25925</name>
</gene>
<evidence type="ECO:0000256" key="5">
    <source>
        <dbReference type="ARBA" id="ARBA00023002"/>
    </source>
</evidence>
<evidence type="ECO:0000256" key="4">
    <source>
        <dbReference type="ARBA" id="ARBA00022643"/>
    </source>
</evidence>
<evidence type="ECO:0000256" key="3">
    <source>
        <dbReference type="ARBA" id="ARBA00022630"/>
    </source>
</evidence>
<dbReference type="Proteomes" id="UP000091926">
    <property type="component" value="Chromosome"/>
</dbReference>
<evidence type="ECO:0000313" key="8">
    <source>
        <dbReference type="Proteomes" id="UP000091926"/>
    </source>
</evidence>
<dbReference type="SUPFAM" id="SSF55469">
    <property type="entry name" value="FMN-dependent nitroreductase-like"/>
    <property type="match status" value="1"/>
</dbReference>